<evidence type="ECO:0000256" key="14">
    <source>
        <dbReference type="ARBA" id="ARBA00049244"/>
    </source>
</evidence>
<dbReference type="Pfam" id="PF00476">
    <property type="entry name" value="DNA_pol_A"/>
    <property type="match status" value="1"/>
</dbReference>
<keyword evidence="13 17" id="KW-0234">DNA repair</keyword>
<dbReference type="SUPFAM" id="SSF88723">
    <property type="entry name" value="PIN domain-like"/>
    <property type="match status" value="1"/>
</dbReference>
<feature type="domain" description="3'-5' exonuclease" evidence="18">
    <location>
        <begin position="313"/>
        <end position="470"/>
    </location>
</feature>
<evidence type="ECO:0000256" key="17">
    <source>
        <dbReference type="RuleBase" id="RU004460"/>
    </source>
</evidence>
<dbReference type="InterPro" id="IPR018320">
    <property type="entry name" value="DNA_polymerase_1"/>
</dbReference>
<dbReference type="SMART" id="SM00475">
    <property type="entry name" value="53EXOc"/>
    <property type="match status" value="1"/>
</dbReference>
<evidence type="ECO:0000256" key="8">
    <source>
        <dbReference type="ARBA" id="ARBA00022763"/>
    </source>
</evidence>
<dbReference type="Gene3D" id="1.20.1060.10">
    <property type="entry name" value="Taq DNA Polymerase, Chain T, domain 4"/>
    <property type="match status" value="1"/>
</dbReference>
<dbReference type="Pfam" id="PF01367">
    <property type="entry name" value="5_3_exonuc"/>
    <property type="match status" value="1"/>
</dbReference>
<dbReference type="FunFam" id="1.10.150.20:FF:000002">
    <property type="entry name" value="DNA polymerase I"/>
    <property type="match status" value="1"/>
</dbReference>
<dbReference type="GO" id="GO:0008409">
    <property type="term" value="F:5'-3' exonuclease activity"/>
    <property type="evidence" value="ECO:0007669"/>
    <property type="project" value="InterPro"/>
</dbReference>
<comment type="function">
    <text evidence="15">In addition to polymerase activity, this DNA polymerase exhibits 3'-5' and 5'-3' exonuclease activity.</text>
</comment>
<accession>A0AA40SN15</accession>
<dbReference type="EC" id="2.7.7.7" evidence="2 16"/>
<evidence type="ECO:0000259" key="19">
    <source>
        <dbReference type="SMART" id="SM00475"/>
    </source>
</evidence>
<feature type="domain" description="DNA-directed DNA polymerase family A palm" evidence="20">
    <location>
        <begin position="636"/>
        <end position="843"/>
    </location>
</feature>
<dbReference type="InterPro" id="IPR036397">
    <property type="entry name" value="RNaseH_sf"/>
</dbReference>
<dbReference type="InterPro" id="IPR012337">
    <property type="entry name" value="RNaseH-like_sf"/>
</dbReference>
<evidence type="ECO:0000256" key="11">
    <source>
        <dbReference type="ARBA" id="ARBA00022932"/>
    </source>
</evidence>
<comment type="caution">
    <text evidence="21">The sequence shown here is derived from an EMBL/GenBank/DDBJ whole genome shotgun (WGS) entry which is preliminary data.</text>
</comment>
<dbReference type="Pfam" id="PF02739">
    <property type="entry name" value="5_3_exonuc_N"/>
    <property type="match status" value="1"/>
</dbReference>
<dbReference type="Proteomes" id="UP000549113">
    <property type="component" value="Unassembled WGS sequence"/>
</dbReference>
<dbReference type="InterPro" id="IPR002298">
    <property type="entry name" value="DNA_polymerase_A"/>
</dbReference>
<evidence type="ECO:0000259" key="20">
    <source>
        <dbReference type="SMART" id="SM00482"/>
    </source>
</evidence>
<dbReference type="Gene3D" id="3.30.420.10">
    <property type="entry name" value="Ribonuclease H-like superfamily/Ribonuclease H"/>
    <property type="match status" value="1"/>
</dbReference>
<dbReference type="EMBL" id="JACIFH010000001">
    <property type="protein sequence ID" value="MBB4139222.1"/>
    <property type="molecule type" value="Genomic_DNA"/>
</dbReference>
<dbReference type="InterPro" id="IPR029060">
    <property type="entry name" value="PIN-like_dom_sf"/>
</dbReference>
<dbReference type="GO" id="GO:0006261">
    <property type="term" value="P:DNA-templated DNA replication"/>
    <property type="evidence" value="ECO:0007669"/>
    <property type="project" value="UniProtKB-UniRule"/>
</dbReference>
<name>A0AA40SN15_9MICO</name>
<dbReference type="NCBIfam" id="TIGR00593">
    <property type="entry name" value="pola"/>
    <property type="match status" value="1"/>
</dbReference>
<dbReference type="CDD" id="cd06140">
    <property type="entry name" value="DNA_polA_I_Bacillus_like_exo"/>
    <property type="match status" value="1"/>
</dbReference>
<dbReference type="Gene3D" id="1.10.150.20">
    <property type="entry name" value="5' to 3' exonuclease, C-terminal subdomain"/>
    <property type="match status" value="2"/>
</dbReference>
<keyword evidence="5 17" id="KW-0548">Nucleotidyltransferase</keyword>
<dbReference type="GO" id="GO:0006302">
    <property type="term" value="P:double-strand break repair"/>
    <property type="evidence" value="ECO:0007669"/>
    <property type="project" value="TreeGrafter"/>
</dbReference>
<proteinExistence type="inferred from homology"/>
<evidence type="ECO:0000256" key="1">
    <source>
        <dbReference type="ARBA" id="ARBA00007705"/>
    </source>
</evidence>
<dbReference type="InterPro" id="IPR020045">
    <property type="entry name" value="DNA_polI_H3TH"/>
</dbReference>
<keyword evidence="4 17" id="KW-0808">Transferase</keyword>
<dbReference type="PROSITE" id="PS00447">
    <property type="entry name" value="DNA_POLYMERASE_A"/>
    <property type="match status" value="1"/>
</dbReference>
<keyword evidence="9" id="KW-0378">Hydrolase</keyword>
<dbReference type="InterPro" id="IPR036279">
    <property type="entry name" value="5-3_exonuclease_C_sf"/>
</dbReference>
<keyword evidence="8 17" id="KW-0227">DNA damage</keyword>
<dbReference type="SUPFAM" id="SSF56672">
    <property type="entry name" value="DNA/RNA polymerases"/>
    <property type="match status" value="1"/>
</dbReference>
<protein>
    <recommendedName>
        <fullName evidence="3 16">DNA polymerase I</fullName>
        <ecNumber evidence="2 16">2.7.7.7</ecNumber>
    </recommendedName>
</protein>
<evidence type="ECO:0000256" key="3">
    <source>
        <dbReference type="ARBA" id="ARBA00020311"/>
    </source>
</evidence>
<dbReference type="InterPro" id="IPR002421">
    <property type="entry name" value="5-3_exonuclease"/>
</dbReference>
<dbReference type="FunFam" id="3.40.50.1010:FF:000001">
    <property type="entry name" value="DNA polymerase I"/>
    <property type="match status" value="1"/>
</dbReference>
<evidence type="ECO:0000256" key="13">
    <source>
        <dbReference type="ARBA" id="ARBA00023204"/>
    </source>
</evidence>
<evidence type="ECO:0000313" key="22">
    <source>
        <dbReference type="Proteomes" id="UP000549113"/>
    </source>
</evidence>
<keyword evidence="12 17" id="KW-0238">DNA-binding</keyword>
<evidence type="ECO:0000256" key="7">
    <source>
        <dbReference type="ARBA" id="ARBA00022722"/>
    </source>
</evidence>
<dbReference type="Gene3D" id="3.40.50.1010">
    <property type="entry name" value="5'-nuclease"/>
    <property type="match status" value="1"/>
</dbReference>
<dbReference type="CDD" id="cd08637">
    <property type="entry name" value="DNA_pol_A_pol_I_C"/>
    <property type="match status" value="1"/>
</dbReference>
<evidence type="ECO:0000256" key="2">
    <source>
        <dbReference type="ARBA" id="ARBA00012417"/>
    </source>
</evidence>
<reference evidence="21 22" key="1">
    <citation type="submission" date="2020-08" db="EMBL/GenBank/DDBJ databases">
        <title>Sequencing the genomes of 1000 actinobacteria strains.</title>
        <authorList>
            <person name="Klenk H.-P."/>
        </authorList>
    </citation>
    <scope>NUCLEOTIDE SEQUENCE [LARGE SCALE GENOMIC DNA]</scope>
    <source>
        <strain evidence="21 22">DSM 19600</strain>
    </source>
</reference>
<dbReference type="PRINTS" id="PR00868">
    <property type="entry name" value="DNAPOLI"/>
</dbReference>
<evidence type="ECO:0000256" key="10">
    <source>
        <dbReference type="ARBA" id="ARBA00022839"/>
    </source>
</evidence>
<dbReference type="GO" id="GO:0008408">
    <property type="term" value="F:3'-5' exonuclease activity"/>
    <property type="evidence" value="ECO:0007669"/>
    <property type="project" value="InterPro"/>
</dbReference>
<dbReference type="SMART" id="SM00474">
    <property type="entry name" value="35EXOc"/>
    <property type="match status" value="1"/>
</dbReference>
<evidence type="ECO:0000259" key="18">
    <source>
        <dbReference type="SMART" id="SM00474"/>
    </source>
</evidence>
<dbReference type="RefSeq" id="WP_183498911.1">
    <property type="nucleotide sequence ID" value="NZ_BAABCO010000001.1"/>
</dbReference>
<sequence length="880" mass="95505">MTDSAKPTLLIVDGHSLAYRAFFALPVDNFSTKDGQHTNGIYGFLSMFVNLVKAEQPTHLAVAFDTSRHSFRTDQYPEYKANRSESPAEFKGQIPLLQDCLAAMNVTVLTKEGVEADDILATLATQGVEQGFNVLVCSGDRDTIQLVTDDVTLLYPSVQGVSQLKRYTPDAVVEKYGLPPANYPDIAALVGETSDNLPGVPKVGEKTAVKWLTQFGSLDELLTRADEIKGVVGGNLREHLDTVRRNRSLNALLRDVELDAAPADLGTQPIDAVAVRDIFARLEFRTLLPRVFEAMGGDPADAAPAEPAVAAPAPVEADAAGLTAWLAAHTAHPEFGVTVTVEGGLPARVGLATLESAVEATWSPDVADALRPWLESDTPKVFTDAKTQVKALRRADVVLSGLACDTLLAGWLLRPSLPDKNLADLVYRFLDEKLPEADPTQLVPETEGATPAQLAWYTLRVTAALRDELPASVASVLTDIELPTLGTLAAMELAGVAVSHEKLSSFSTELGTRADGIAQEAYATIGREVNLGSPKQLQEVLFEQLELPKTRKTKTGYSTDAGALADLQESHPHPFLDLLLQHREATKLRQIIESLDTAIGGDGRIRTTYVQTGSQTGRLSSTDPNLQNIPIRNEESRRIRAAFEVGAGYETLLTADYSQIEMRIMAHLSGDEGLIEAFNSGEDLHRFVGARVFGVEPSDVTPAMRTKVKAMSYGLVYGLSAFGLSKQLRIEQAEAKQLMMEYFARFGAVRDYLRSSVEQARIDGYTETIFGRRRPFPDLTSPNRVLRENAERAALNAPIQGSAADIMKIALFRIHDELASADLASRVLLQIHDELVVEVAPGEWDAVAEIVSARMGDAAELTVPLDVQLGRGDNWDDAGH</sequence>
<dbReference type="InterPro" id="IPR019760">
    <property type="entry name" value="DNA-dir_DNA_pol_A_CS"/>
</dbReference>
<dbReference type="NCBIfam" id="NF004397">
    <property type="entry name" value="PRK05755.1"/>
    <property type="match status" value="1"/>
</dbReference>
<keyword evidence="6 17" id="KW-0235">DNA replication</keyword>
<evidence type="ECO:0000256" key="16">
    <source>
        <dbReference type="NCBIfam" id="TIGR00593"/>
    </source>
</evidence>
<dbReference type="SUPFAM" id="SSF47807">
    <property type="entry name" value="5' to 3' exonuclease, C-terminal subdomain"/>
    <property type="match status" value="1"/>
</dbReference>
<comment type="catalytic activity">
    <reaction evidence="14 17">
        <text>DNA(n) + a 2'-deoxyribonucleoside 5'-triphosphate = DNA(n+1) + diphosphate</text>
        <dbReference type="Rhea" id="RHEA:22508"/>
        <dbReference type="Rhea" id="RHEA-COMP:17339"/>
        <dbReference type="Rhea" id="RHEA-COMP:17340"/>
        <dbReference type="ChEBI" id="CHEBI:33019"/>
        <dbReference type="ChEBI" id="CHEBI:61560"/>
        <dbReference type="ChEBI" id="CHEBI:173112"/>
        <dbReference type="EC" id="2.7.7.7"/>
    </reaction>
</comment>
<dbReference type="CDD" id="cd09859">
    <property type="entry name" value="PIN_53EXO"/>
    <property type="match status" value="1"/>
</dbReference>
<keyword evidence="7" id="KW-0540">Nuclease</keyword>
<dbReference type="GO" id="GO:0003887">
    <property type="term" value="F:DNA-directed DNA polymerase activity"/>
    <property type="evidence" value="ECO:0007669"/>
    <property type="project" value="UniProtKB-UniRule"/>
</dbReference>
<evidence type="ECO:0000256" key="15">
    <source>
        <dbReference type="ARBA" id="ARBA00053603"/>
    </source>
</evidence>
<dbReference type="CDD" id="cd09898">
    <property type="entry name" value="H3TH_53EXO"/>
    <property type="match status" value="1"/>
</dbReference>
<dbReference type="PANTHER" id="PTHR10133">
    <property type="entry name" value="DNA POLYMERASE I"/>
    <property type="match status" value="1"/>
</dbReference>
<dbReference type="InterPro" id="IPR002562">
    <property type="entry name" value="3'-5'_exonuclease_dom"/>
</dbReference>
<keyword evidence="10" id="KW-0269">Exonuclease</keyword>
<gene>
    <name evidence="17" type="primary">polA</name>
    <name evidence="21" type="ORF">BKA10_001016</name>
</gene>
<evidence type="ECO:0000256" key="9">
    <source>
        <dbReference type="ARBA" id="ARBA00022801"/>
    </source>
</evidence>
<dbReference type="PANTHER" id="PTHR10133:SF27">
    <property type="entry name" value="DNA POLYMERASE NU"/>
    <property type="match status" value="1"/>
</dbReference>
<comment type="similarity">
    <text evidence="1 17">Belongs to the DNA polymerase type-A family.</text>
</comment>
<keyword evidence="11 17" id="KW-0239">DNA-directed DNA polymerase</keyword>
<dbReference type="Gene3D" id="3.30.70.370">
    <property type="match status" value="1"/>
</dbReference>
<keyword evidence="22" id="KW-1185">Reference proteome</keyword>
<evidence type="ECO:0000313" key="21">
    <source>
        <dbReference type="EMBL" id="MBB4139222.1"/>
    </source>
</evidence>
<dbReference type="InterPro" id="IPR008918">
    <property type="entry name" value="HhH2"/>
</dbReference>
<evidence type="ECO:0000256" key="4">
    <source>
        <dbReference type="ARBA" id="ARBA00022679"/>
    </source>
</evidence>
<organism evidence="21 22">
    <name type="scientific">Microbacterium invictum</name>
    <dbReference type="NCBI Taxonomy" id="515415"/>
    <lineage>
        <taxon>Bacteria</taxon>
        <taxon>Bacillati</taxon>
        <taxon>Actinomycetota</taxon>
        <taxon>Actinomycetes</taxon>
        <taxon>Micrococcales</taxon>
        <taxon>Microbacteriaceae</taxon>
        <taxon>Microbacterium</taxon>
    </lineage>
</organism>
<dbReference type="AlphaFoldDB" id="A0AA40SN15"/>
<dbReference type="FunFam" id="1.10.150.20:FF:000003">
    <property type="entry name" value="DNA polymerase I"/>
    <property type="match status" value="1"/>
</dbReference>
<dbReference type="SUPFAM" id="SSF53098">
    <property type="entry name" value="Ribonuclease H-like"/>
    <property type="match status" value="1"/>
</dbReference>
<dbReference type="GO" id="GO:0003677">
    <property type="term" value="F:DNA binding"/>
    <property type="evidence" value="ECO:0007669"/>
    <property type="project" value="UniProtKB-UniRule"/>
</dbReference>
<evidence type="ECO:0000256" key="12">
    <source>
        <dbReference type="ARBA" id="ARBA00023125"/>
    </source>
</evidence>
<dbReference type="InterPro" id="IPR001098">
    <property type="entry name" value="DNA-dir_DNA_pol_A_palm_dom"/>
</dbReference>
<evidence type="ECO:0000256" key="6">
    <source>
        <dbReference type="ARBA" id="ARBA00022705"/>
    </source>
</evidence>
<dbReference type="SMART" id="SM00482">
    <property type="entry name" value="POLAc"/>
    <property type="match status" value="1"/>
</dbReference>
<dbReference type="InterPro" id="IPR020046">
    <property type="entry name" value="5-3_exonucl_a-hlix_arch_N"/>
</dbReference>
<feature type="domain" description="5'-3' exonuclease" evidence="19">
    <location>
        <begin position="5"/>
        <end position="268"/>
    </location>
</feature>
<evidence type="ECO:0000256" key="5">
    <source>
        <dbReference type="ARBA" id="ARBA00022695"/>
    </source>
</evidence>
<dbReference type="SMART" id="SM00279">
    <property type="entry name" value="HhH2"/>
    <property type="match status" value="1"/>
</dbReference>
<dbReference type="InterPro" id="IPR043502">
    <property type="entry name" value="DNA/RNA_pol_sf"/>
</dbReference>